<dbReference type="InterPro" id="IPR012912">
    <property type="entry name" value="Plasmid_pRiA4b_Orf3-like"/>
</dbReference>
<dbReference type="RefSeq" id="WP_129928777.1">
    <property type="nucleotide sequence ID" value="NZ_CP159510.1"/>
</dbReference>
<dbReference type="PANTHER" id="PTHR41878:SF1">
    <property type="entry name" value="TNPR PROTEIN"/>
    <property type="match status" value="1"/>
</dbReference>
<name>A0AAU8IBC2_9BACL</name>
<sequence>MIDQFKLTFRGTHHPPVWIRIEVDQNMTFRGLHELIQAAFDWGDIMLHDFEVPNPQNTDKQVGGLDLNHLVEFAVKYMLPTKHIGPADDFDDAFDEILDEEKCKLKNFLKNPGDKAVYTYDFEEDWEVNVRLEEKHRAEKNISYPRCIKVSRGYVDFMTEQGEWTRDHPDVQSADVIETNPKAWVKTVNQSFRKISLK</sequence>
<dbReference type="PANTHER" id="PTHR41878">
    <property type="entry name" value="LEXA REPRESSOR-RELATED"/>
    <property type="match status" value="1"/>
</dbReference>
<reference evidence="2" key="1">
    <citation type="submission" date="2024-06" db="EMBL/GenBank/DDBJ databases">
        <authorList>
            <person name="Fan A."/>
            <person name="Zhang F.Y."/>
            <person name="Zhang L."/>
        </authorList>
    </citation>
    <scope>NUCLEOTIDE SEQUENCE</scope>
    <source>
        <strain evidence="2">Y61</strain>
    </source>
</reference>
<evidence type="ECO:0000259" key="1">
    <source>
        <dbReference type="Pfam" id="PF07929"/>
    </source>
</evidence>
<organism evidence="2">
    <name type="scientific">Sporolactobacillus sp. Y61</name>
    <dbReference type="NCBI Taxonomy" id="3160863"/>
    <lineage>
        <taxon>Bacteria</taxon>
        <taxon>Bacillati</taxon>
        <taxon>Bacillota</taxon>
        <taxon>Bacilli</taxon>
        <taxon>Bacillales</taxon>
        <taxon>Sporolactobacillaceae</taxon>
        <taxon>Sporolactobacillus</taxon>
    </lineage>
</organism>
<accession>A0AAU8IBC2</accession>
<evidence type="ECO:0000313" key="2">
    <source>
        <dbReference type="EMBL" id="XCJ15652.1"/>
    </source>
</evidence>
<proteinExistence type="predicted"/>
<protein>
    <submittedName>
        <fullName evidence="2">Plasmid pRiA4b ORF-3 family protein</fullName>
    </submittedName>
</protein>
<dbReference type="AlphaFoldDB" id="A0AAU8IBC2"/>
<dbReference type="SUPFAM" id="SSF159941">
    <property type="entry name" value="MM3350-like"/>
    <property type="match status" value="1"/>
</dbReference>
<dbReference type="EMBL" id="CP159510">
    <property type="protein sequence ID" value="XCJ15652.1"/>
    <property type="molecule type" value="Genomic_DNA"/>
</dbReference>
<feature type="domain" description="Plasmid pRiA4b Orf3-like" evidence="1">
    <location>
        <begin position="4"/>
        <end position="152"/>
    </location>
</feature>
<gene>
    <name evidence="2" type="ORF">ABNN70_07860</name>
</gene>
<dbReference type="InterPro" id="IPR024047">
    <property type="entry name" value="MM3350-like_sf"/>
</dbReference>
<dbReference type="Gene3D" id="3.10.290.30">
    <property type="entry name" value="MM3350-like"/>
    <property type="match status" value="1"/>
</dbReference>
<dbReference type="Pfam" id="PF07929">
    <property type="entry name" value="PRiA4_ORF3"/>
    <property type="match status" value="1"/>
</dbReference>